<evidence type="ECO:0000313" key="2">
    <source>
        <dbReference type="Proteomes" id="UP000075884"/>
    </source>
</evidence>
<protein>
    <submittedName>
        <fullName evidence="1">Uncharacterized protein</fullName>
    </submittedName>
</protein>
<organism evidence="1 2">
    <name type="scientific">Anopheles dirus</name>
    <dbReference type="NCBI Taxonomy" id="7168"/>
    <lineage>
        <taxon>Eukaryota</taxon>
        <taxon>Metazoa</taxon>
        <taxon>Ecdysozoa</taxon>
        <taxon>Arthropoda</taxon>
        <taxon>Hexapoda</taxon>
        <taxon>Insecta</taxon>
        <taxon>Pterygota</taxon>
        <taxon>Neoptera</taxon>
        <taxon>Endopterygota</taxon>
        <taxon>Diptera</taxon>
        <taxon>Nematocera</taxon>
        <taxon>Culicoidea</taxon>
        <taxon>Culicidae</taxon>
        <taxon>Anophelinae</taxon>
        <taxon>Anopheles</taxon>
    </lineage>
</organism>
<sequence length="13" mass="1617">MPICDREWLPSNR</sequence>
<reference evidence="1" key="2">
    <citation type="submission" date="2020-05" db="UniProtKB">
        <authorList>
            <consortium name="EnsemblMetazoa"/>
        </authorList>
    </citation>
    <scope>IDENTIFICATION</scope>
    <source>
        <strain evidence="1">WRAIR2</strain>
    </source>
</reference>
<proteinExistence type="predicted"/>
<dbReference type="VEuPathDB" id="VectorBase:ADIR014804"/>
<keyword evidence="2" id="KW-1185">Reference proteome</keyword>
<dbReference type="EnsemblMetazoa" id="ADIR014804-RA">
    <property type="protein sequence ID" value="ADIR014804-PA"/>
    <property type="gene ID" value="ADIR014804"/>
</dbReference>
<dbReference type="Proteomes" id="UP000075884">
    <property type="component" value="Unassembled WGS sequence"/>
</dbReference>
<evidence type="ECO:0000313" key="1">
    <source>
        <dbReference type="EnsemblMetazoa" id="ADIR014804-PA"/>
    </source>
</evidence>
<name>A0A182NYA3_9DIPT</name>
<reference evidence="2" key="1">
    <citation type="submission" date="2013-03" db="EMBL/GenBank/DDBJ databases">
        <title>The Genome Sequence of Anopheles dirus WRAIR2.</title>
        <authorList>
            <consortium name="The Broad Institute Genomics Platform"/>
            <person name="Neafsey D.E."/>
            <person name="Walton C."/>
            <person name="Walker B."/>
            <person name="Young S.K."/>
            <person name="Zeng Q."/>
            <person name="Gargeya S."/>
            <person name="Fitzgerald M."/>
            <person name="Haas B."/>
            <person name="Abouelleil A."/>
            <person name="Allen A.W."/>
            <person name="Alvarado L."/>
            <person name="Arachchi H.M."/>
            <person name="Berlin A.M."/>
            <person name="Chapman S.B."/>
            <person name="Gainer-Dewar J."/>
            <person name="Goldberg J."/>
            <person name="Griggs A."/>
            <person name="Gujja S."/>
            <person name="Hansen M."/>
            <person name="Howarth C."/>
            <person name="Imamovic A."/>
            <person name="Ireland A."/>
            <person name="Larimer J."/>
            <person name="McCowan C."/>
            <person name="Murphy C."/>
            <person name="Pearson M."/>
            <person name="Poon T.W."/>
            <person name="Priest M."/>
            <person name="Roberts A."/>
            <person name="Saif S."/>
            <person name="Shea T."/>
            <person name="Sisk P."/>
            <person name="Sykes S."/>
            <person name="Wortman J."/>
            <person name="Nusbaum C."/>
            <person name="Birren B."/>
        </authorList>
    </citation>
    <scope>NUCLEOTIDE SEQUENCE [LARGE SCALE GENOMIC DNA]</scope>
    <source>
        <strain evidence="2">WRAIR2</strain>
    </source>
</reference>
<accession>A0A182NYA3</accession>